<sequence length="355" mass="41000">MTLPFKMLLSAKQYLPLIIFIFLLGCQKPEPEPVPKQLEKQLQQEEPVDLSLLCKNIEKNMLAIDADRTTFALEQVNQDLKLCLPLSTFEEQKHLLTLSNQMYKNFLSVERTASQQTAFENYAFDLAQHPTVQQNHFEQLTLRDQYMLKHKGQAYVELFDSGKGQLNYRRSPEYLARIFAPYMPEAEQAFIENLAAQNMQPVWVKQSLMIEPHEIVVRALFWEDYLKQYPKSSYRQNAEYLMHMYALFLFIGTPASPVSDNFLNSYAVQSSSLDEIEKLAQLKNSALAVQAGKFLQFLQLSEEQRIKHIPVQLSPSEQGAKNENLLAQKQLKHYLGLKNLSLSVPRDCFSDAICH</sequence>
<organism evidence="1 2">
    <name type="scientific">Acinetobacter albensis</name>
    <dbReference type="NCBI Taxonomy" id="1673609"/>
    <lineage>
        <taxon>Bacteria</taxon>
        <taxon>Pseudomonadati</taxon>
        <taxon>Pseudomonadota</taxon>
        <taxon>Gammaproteobacteria</taxon>
        <taxon>Moraxellales</taxon>
        <taxon>Moraxellaceae</taxon>
        <taxon>Acinetobacter</taxon>
    </lineage>
</organism>
<proteinExistence type="predicted"/>
<evidence type="ECO:0000313" key="2">
    <source>
        <dbReference type="Proteomes" id="UP001632339"/>
    </source>
</evidence>
<name>A0ABW9JUU7_9GAMM</name>
<gene>
    <name evidence="1" type="ORF">ACKVE0_10735</name>
</gene>
<accession>A0ABW9JUU7</accession>
<dbReference type="EMBL" id="JBJXCW010000010">
    <property type="protein sequence ID" value="MFN0297996.1"/>
    <property type="molecule type" value="Genomic_DNA"/>
</dbReference>
<keyword evidence="2" id="KW-1185">Reference proteome</keyword>
<evidence type="ECO:0008006" key="3">
    <source>
        <dbReference type="Google" id="ProtNLM"/>
    </source>
</evidence>
<dbReference type="PROSITE" id="PS51257">
    <property type="entry name" value="PROKAR_LIPOPROTEIN"/>
    <property type="match status" value="1"/>
</dbReference>
<comment type="caution">
    <text evidence="1">The sequence shown here is derived from an EMBL/GenBank/DDBJ whole genome shotgun (WGS) entry which is preliminary data.</text>
</comment>
<dbReference type="RefSeq" id="WP_409140473.1">
    <property type="nucleotide sequence ID" value="NZ_JBJXCW010000010.1"/>
</dbReference>
<reference evidence="1 2" key="1">
    <citation type="submission" date="2024-12" db="EMBL/GenBank/DDBJ databases">
        <title>C001-4G Acinetobacter sp. assembled genome.</title>
        <authorList>
            <person name="D'Arcy K."/>
            <person name="Kingdon A.D.H."/>
            <person name="Breen A."/>
            <person name="Mckeown C."/>
            <person name="Allman E."/>
            <person name="Sharma P."/>
            <person name="Mcleman A."/>
            <person name="Roberts A.P."/>
        </authorList>
    </citation>
    <scope>NUCLEOTIDE SEQUENCE [LARGE SCALE GENOMIC DNA]</scope>
    <source>
        <strain evidence="1 2">C1-4G</strain>
    </source>
</reference>
<dbReference type="Proteomes" id="UP001632339">
    <property type="component" value="Unassembled WGS sequence"/>
</dbReference>
<evidence type="ECO:0000313" key="1">
    <source>
        <dbReference type="EMBL" id="MFN0297996.1"/>
    </source>
</evidence>
<protein>
    <recommendedName>
        <fullName evidence="3">Imelysin</fullName>
    </recommendedName>
</protein>